<name>A0A1J1I6A2_9DIPT</name>
<dbReference type="Proteomes" id="UP000183832">
    <property type="component" value="Unassembled WGS sequence"/>
</dbReference>
<sequence length="91" mass="10288">MKLNLHNLNHCDSLTSVHSAIQSQHQGETEASPKDNKKNYLKLKISTKSYLNLRNSLVKVGLIGRESRRVGHVLETNSSIDIFRPDGMTSW</sequence>
<evidence type="ECO:0000313" key="3">
    <source>
        <dbReference type="Proteomes" id="UP000183832"/>
    </source>
</evidence>
<feature type="region of interest" description="Disordered" evidence="1">
    <location>
        <begin position="18"/>
        <end position="37"/>
    </location>
</feature>
<feature type="compositionally biased region" description="Basic and acidic residues" evidence="1">
    <location>
        <begin position="27"/>
        <end position="37"/>
    </location>
</feature>
<gene>
    <name evidence="2" type="ORF">CLUMA_CG007969</name>
</gene>
<dbReference type="EMBL" id="CVRI01000039">
    <property type="protein sequence ID" value="CRK94462.1"/>
    <property type="molecule type" value="Genomic_DNA"/>
</dbReference>
<protein>
    <submittedName>
        <fullName evidence="2">CLUMA_CG007969, isoform A</fullName>
    </submittedName>
</protein>
<evidence type="ECO:0000313" key="2">
    <source>
        <dbReference type="EMBL" id="CRK94462.1"/>
    </source>
</evidence>
<dbReference type="AlphaFoldDB" id="A0A1J1I6A2"/>
<organism evidence="2 3">
    <name type="scientific">Clunio marinus</name>
    <dbReference type="NCBI Taxonomy" id="568069"/>
    <lineage>
        <taxon>Eukaryota</taxon>
        <taxon>Metazoa</taxon>
        <taxon>Ecdysozoa</taxon>
        <taxon>Arthropoda</taxon>
        <taxon>Hexapoda</taxon>
        <taxon>Insecta</taxon>
        <taxon>Pterygota</taxon>
        <taxon>Neoptera</taxon>
        <taxon>Endopterygota</taxon>
        <taxon>Diptera</taxon>
        <taxon>Nematocera</taxon>
        <taxon>Chironomoidea</taxon>
        <taxon>Chironomidae</taxon>
        <taxon>Clunio</taxon>
    </lineage>
</organism>
<accession>A0A1J1I6A2</accession>
<evidence type="ECO:0000256" key="1">
    <source>
        <dbReference type="SAM" id="MobiDB-lite"/>
    </source>
</evidence>
<proteinExistence type="predicted"/>
<reference evidence="2 3" key="1">
    <citation type="submission" date="2015-04" db="EMBL/GenBank/DDBJ databases">
        <authorList>
            <person name="Syromyatnikov M.Y."/>
            <person name="Popov V.N."/>
        </authorList>
    </citation>
    <scope>NUCLEOTIDE SEQUENCE [LARGE SCALE GENOMIC DNA]</scope>
</reference>
<keyword evidence="3" id="KW-1185">Reference proteome</keyword>